<dbReference type="Proteomes" id="UP000805193">
    <property type="component" value="Unassembled WGS sequence"/>
</dbReference>
<reference evidence="1 2" key="1">
    <citation type="journal article" date="2020" name="Cell">
        <title>Large-Scale Comparative Analyses of Tick Genomes Elucidate Their Genetic Diversity and Vector Capacities.</title>
        <authorList>
            <consortium name="Tick Genome and Microbiome Consortium (TIGMIC)"/>
            <person name="Jia N."/>
            <person name="Wang J."/>
            <person name="Shi W."/>
            <person name="Du L."/>
            <person name="Sun Y."/>
            <person name="Zhan W."/>
            <person name="Jiang J.F."/>
            <person name="Wang Q."/>
            <person name="Zhang B."/>
            <person name="Ji P."/>
            <person name="Bell-Sakyi L."/>
            <person name="Cui X.M."/>
            <person name="Yuan T.T."/>
            <person name="Jiang B.G."/>
            <person name="Yang W.F."/>
            <person name="Lam T.T."/>
            <person name="Chang Q.C."/>
            <person name="Ding S.J."/>
            <person name="Wang X.J."/>
            <person name="Zhu J.G."/>
            <person name="Ruan X.D."/>
            <person name="Zhao L."/>
            <person name="Wei J.T."/>
            <person name="Ye R.Z."/>
            <person name="Que T.C."/>
            <person name="Du C.H."/>
            <person name="Zhou Y.H."/>
            <person name="Cheng J.X."/>
            <person name="Dai P.F."/>
            <person name="Guo W.B."/>
            <person name="Han X.H."/>
            <person name="Huang E.J."/>
            <person name="Li L.F."/>
            <person name="Wei W."/>
            <person name="Gao Y.C."/>
            <person name="Liu J.Z."/>
            <person name="Shao H.Z."/>
            <person name="Wang X."/>
            <person name="Wang C.C."/>
            <person name="Yang T.C."/>
            <person name="Huo Q.B."/>
            <person name="Li W."/>
            <person name="Chen H.Y."/>
            <person name="Chen S.E."/>
            <person name="Zhou L.G."/>
            <person name="Ni X.B."/>
            <person name="Tian J.H."/>
            <person name="Sheng Y."/>
            <person name="Liu T."/>
            <person name="Pan Y.S."/>
            <person name="Xia L.Y."/>
            <person name="Li J."/>
            <person name="Zhao F."/>
            <person name="Cao W.C."/>
        </authorList>
    </citation>
    <scope>NUCLEOTIDE SEQUENCE [LARGE SCALE GENOMIC DNA]</scope>
    <source>
        <strain evidence="1">Iper-2018</strain>
    </source>
</reference>
<sequence>MFVPPCLSNSFTKAIDMGRGTGAAMTVPFTKFLLLTQVISSVPQHQSYIDNNIVQGSLATSRWIDGGQEYSDSLNLTRASTDFGRCDLPLYEHWSGNAVVYTLQKADSPSLLLGRGTGAAMTVPFTKFLLLTQAVKDKGAPLDN</sequence>
<organism evidence="1 2">
    <name type="scientific">Ixodes persulcatus</name>
    <name type="common">Taiga tick</name>
    <dbReference type="NCBI Taxonomy" id="34615"/>
    <lineage>
        <taxon>Eukaryota</taxon>
        <taxon>Metazoa</taxon>
        <taxon>Ecdysozoa</taxon>
        <taxon>Arthropoda</taxon>
        <taxon>Chelicerata</taxon>
        <taxon>Arachnida</taxon>
        <taxon>Acari</taxon>
        <taxon>Parasitiformes</taxon>
        <taxon>Ixodida</taxon>
        <taxon>Ixodoidea</taxon>
        <taxon>Ixodidae</taxon>
        <taxon>Ixodinae</taxon>
        <taxon>Ixodes</taxon>
    </lineage>
</organism>
<proteinExistence type="predicted"/>
<accession>A0AC60PGT8</accession>
<name>A0AC60PGT8_IXOPE</name>
<keyword evidence="2" id="KW-1185">Reference proteome</keyword>
<gene>
    <name evidence="1" type="ORF">HPB47_004459</name>
</gene>
<comment type="caution">
    <text evidence="1">The sequence shown here is derived from an EMBL/GenBank/DDBJ whole genome shotgun (WGS) entry which is preliminary data.</text>
</comment>
<protein>
    <submittedName>
        <fullName evidence="1">Uncharacterized protein</fullName>
    </submittedName>
</protein>
<evidence type="ECO:0000313" key="2">
    <source>
        <dbReference type="Proteomes" id="UP000805193"/>
    </source>
</evidence>
<dbReference type="EMBL" id="JABSTQ010010681">
    <property type="protein sequence ID" value="KAG0418971.1"/>
    <property type="molecule type" value="Genomic_DNA"/>
</dbReference>
<evidence type="ECO:0000313" key="1">
    <source>
        <dbReference type="EMBL" id="KAG0418971.1"/>
    </source>
</evidence>